<reference evidence="2" key="1">
    <citation type="submission" date="2023-10" db="EMBL/GenBank/DDBJ databases">
        <title>Genome assemblies of two species of porcelain crab, Petrolisthes cinctipes and Petrolisthes manimaculis (Anomura: Porcellanidae).</title>
        <authorList>
            <person name="Angst P."/>
        </authorList>
    </citation>
    <scope>NUCLEOTIDE SEQUENCE</scope>
    <source>
        <strain evidence="2">PB745_01</strain>
        <tissue evidence="2">Gill</tissue>
    </source>
</reference>
<evidence type="ECO:0000313" key="3">
    <source>
        <dbReference type="Proteomes" id="UP001286313"/>
    </source>
</evidence>
<name>A0AAE1EIS3_PETCI</name>
<dbReference type="AlphaFoldDB" id="A0AAE1EIS3"/>
<comment type="caution">
    <text evidence="2">The sequence shown here is derived from an EMBL/GenBank/DDBJ whole genome shotgun (WGS) entry which is preliminary data.</text>
</comment>
<gene>
    <name evidence="2" type="ORF">Pcinc_040277</name>
</gene>
<dbReference type="Proteomes" id="UP001286313">
    <property type="component" value="Unassembled WGS sequence"/>
</dbReference>
<dbReference type="EMBL" id="JAWQEG010007068">
    <property type="protein sequence ID" value="KAK3853168.1"/>
    <property type="molecule type" value="Genomic_DNA"/>
</dbReference>
<accession>A0AAE1EIS3</accession>
<keyword evidence="3" id="KW-1185">Reference proteome</keyword>
<protein>
    <submittedName>
        <fullName evidence="2">Uncharacterized protein</fullName>
    </submittedName>
</protein>
<organism evidence="2 3">
    <name type="scientific">Petrolisthes cinctipes</name>
    <name type="common">Flat porcelain crab</name>
    <dbReference type="NCBI Taxonomy" id="88211"/>
    <lineage>
        <taxon>Eukaryota</taxon>
        <taxon>Metazoa</taxon>
        <taxon>Ecdysozoa</taxon>
        <taxon>Arthropoda</taxon>
        <taxon>Crustacea</taxon>
        <taxon>Multicrustacea</taxon>
        <taxon>Malacostraca</taxon>
        <taxon>Eumalacostraca</taxon>
        <taxon>Eucarida</taxon>
        <taxon>Decapoda</taxon>
        <taxon>Pleocyemata</taxon>
        <taxon>Anomura</taxon>
        <taxon>Galatheoidea</taxon>
        <taxon>Porcellanidae</taxon>
        <taxon>Petrolisthes</taxon>
    </lineage>
</organism>
<sequence>MLPFSSTSRPSPPPFRLPSPSTSTSLPRPPPFPLHLPSHSASLPPPPPFPLRLPSLPLPSPCPNAHKLPPRAVDSGTHKTDVFFGWLRLGLV</sequence>
<feature type="compositionally biased region" description="Pro residues" evidence="1">
    <location>
        <begin position="43"/>
        <end position="62"/>
    </location>
</feature>
<feature type="region of interest" description="Disordered" evidence="1">
    <location>
        <begin position="1"/>
        <end position="75"/>
    </location>
</feature>
<evidence type="ECO:0000313" key="2">
    <source>
        <dbReference type="EMBL" id="KAK3853168.1"/>
    </source>
</evidence>
<proteinExistence type="predicted"/>
<evidence type="ECO:0000256" key="1">
    <source>
        <dbReference type="SAM" id="MobiDB-lite"/>
    </source>
</evidence>